<protein>
    <submittedName>
        <fullName evidence="1">Uncharacterized protein</fullName>
    </submittedName>
</protein>
<name>A0A8E2DZL4_9PEZI</name>
<evidence type="ECO:0000313" key="2">
    <source>
        <dbReference type="Proteomes" id="UP000250266"/>
    </source>
</evidence>
<dbReference type="AlphaFoldDB" id="A0A8E2DZL4"/>
<dbReference type="EMBL" id="KV745444">
    <property type="protein sequence ID" value="OCK74616.1"/>
    <property type="molecule type" value="Genomic_DNA"/>
</dbReference>
<accession>A0A8E2DZL4</accession>
<reference evidence="1 2" key="1">
    <citation type="journal article" date="2016" name="Nat. Commun.">
        <title>Ectomycorrhizal ecology is imprinted in the genome of the dominant symbiotic fungus Cenococcum geophilum.</title>
        <authorList>
            <consortium name="DOE Joint Genome Institute"/>
            <person name="Peter M."/>
            <person name="Kohler A."/>
            <person name="Ohm R.A."/>
            <person name="Kuo A."/>
            <person name="Krutzmann J."/>
            <person name="Morin E."/>
            <person name="Arend M."/>
            <person name="Barry K.W."/>
            <person name="Binder M."/>
            <person name="Choi C."/>
            <person name="Clum A."/>
            <person name="Copeland A."/>
            <person name="Grisel N."/>
            <person name="Haridas S."/>
            <person name="Kipfer T."/>
            <person name="LaButti K."/>
            <person name="Lindquist E."/>
            <person name="Lipzen A."/>
            <person name="Maire R."/>
            <person name="Meier B."/>
            <person name="Mihaltcheva S."/>
            <person name="Molinier V."/>
            <person name="Murat C."/>
            <person name="Poggeler S."/>
            <person name="Quandt C.A."/>
            <person name="Sperisen C."/>
            <person name="Tritt A."/>
            <person name="Tisserant E."/>
            <person name="Crous P.W."/>
            <person name="Henrissat B."/>
            <person name="Nehls U."/>
            <person name="Egli S."/>
            <person name="Spatafora J.W."/>
            <person name="Grigoriev I.V."/>
            <person name="Martin F.M."/>
        </authorList>
    </citation>
    <scope>NUCLEOTIDE SEQUENCE [LARGE SCALE GENOMIC DNA]</scope>
    <source>
        <strain evidence="1 2">CBS 459.81</strain>
    </source>
</reference>
<dbReference type="Proteomes" id="UP000250266">
    <property type="component" value="Unassembled WGS sequence"/>
</dbReference>
<dbReference type="OrthoDB" id="4422218at2759"/>
<keyword evidence="2" id="KW-1185">Reference proteome</keyword>
<sequence>MASGAGYALIPGAISPSLVQQAILAIKGNLKVKRETEKYTEYEVPSICNNIRDEFIKNTGESSLTQFLNRQPVPQLRSVNVGVFRETNTDPKKVYGAGKEEIYVTIALTDLNPGNGWYIFIERSYDRSPASQTFWKDASITLKAGDAVVWRGDLLYRHPPGGEGTFVTLVYT</sequence>
<dbReference type="SUPFAM" id="SSF51197">
    <property type="entry name" value="Clavaminate synthase-like"/>
    <property type="match status" value="1"/>
</dbReference>
<gene>
    <name evidence="1" type="ORF">K432DRAFT_310376</name>
</gene>
<organism evidence="1 2">
    <name type="scientific">Lepidopterella palustris CBS 459.81</name>
    <dbReference type="NCBI Taxonomy" id="1314670"/>
    <lineage>
        <taxon>Eukaryota</taxon>
        <taxon>Fungi</taxon>
        <taxon>Dikarya</taxon>
        <taxon>Ascomycota</taxon>
        <taxon>Pezizomycotina</taxon>
        <taxon>Dothideomycetes</taxon>
        <taxon>Pleosporomycetidae</taxon>
        <taxon>Mytilinidiales</taxon>
        <taxon>Argynnaceae</taxon>
        <taxon>Lepidopterella</taxon>
    </lineage>
</organism>
<evidence type="ECO:0000313" key="1">
    <source>
        <dbReference type="EMBL" id="OCK74616.1"/>
    </source>
</evidence>
<proteinExistence type="predicted"/>